<sequence length="133" mass="14107">MADPMQVEVVSATRVVWSGKATNIIAKTVEGDIGILPGHEPVLAVLVPGAVEIFAEDASREVVAVDGGFISVAHGRVSILSEYAMLAEEISLRDAEKELAAAQSRLDAGEDDLDTRQHFALASAQVRAAEKLR</sequence>
<dbReference type="Gene3D" id="2.60.15.10">
    <property type="entry name" value="F0F1 ATP synthase delta/epsilon subunit, N-terminal"/>
    <property type="match status" value="1"/>
</dbReference>
<dbReference type="HAMAP" id="MF_00530">
    <property type="entry name" value="ATP_synth_epsil_bac"/>
    <property type="match status" value="1"/>
</dbReference>
<dbReference type="CDD" id="cd12152">
    <property type="entry name" value="F1-ATPase_delta"/>
    <property type="match status" value="1"/>
</dbReference>
<dbReference type="NCBIfam" id="TIGR01216">
    <property type="entry name" value="ATP_synt_epsi"/>
    <property type="match status" value="1"/>
</dbReference>
<keyword evidence="8" id="KW-0375">Hydrogen ion transport</keyword>
<evidence type="ECO:0000256" key="2">
    <source>
        <dbReference type="ARBA" id="ARBA00005712"/>
    </source>
</evidence>
<gene>
    <name evidence="8" type="primary">atpC</name>
    <name evidence="12" type="ORF">GCM10022204_37720</name>
</gene>
<evidence type="ECO:0000259" key="11">
    <source>
        <dbReference type="Pfam" id="PF02823"/>
    </source>
</evidence>
<evidence type="ECO:0000313" key="13">
    <source>
        <dbReference type="Proteomes" id="UP001500051"/>
    </source>
</evidence>
<evidence type="ECO:0000256" key="10">
    <source>
        <dbReference type="SAM" id="Coils"/>
    </source>
</evidence>
<keyword evidence="3 8" id="KW-0813">Transport</keyword>
<evidence type="ECO:0000256" key="3">
    <source>
        <dbReference type="ARBA" id="ARBA00022448"/>
    </source>
</evidence>
<keyword evidence="10" id="KW-0175">Coiled coil</keyword>
<keyword evidence="7 8" id="KW-0066">ATP synthesis</keyword>
<evidence type="ECO:0000256" key="8">
    <source>
        <dbReference type="HAMAP-Rule" id="MF_00530"/>
    </source>
</evidence>
<dbReference type="SUPFAM" id="SSF51344">
    <property type="entry name" value="Epsilon subunit of F1F0-ATP synthase N-terminal domain"/>
    <property type="match status" value="1"/>
</dbReference>
<comment type="subcellular location">
    <subcellularLocation>
        <location evidence="1 8">Cell membrane</location>
        <topology evidence="1 8">Peripheral membrane protein</topology>
    </subcellularLocation>
</comment>
<comment type="similarity">
    <text evidence="2 8 9">Belongs to the ATPase epsilon chain family.</text>
</comment>
<comment type="subunit">
    <text evidence="8 9">F-type ATPases have 2 components, CF(1) - the catalytic core - and CF(0) - the membrane proton channel. CF(1) has five subunits: alpha(3), beta(3), gamma(1), delta(1), epsilon(1). CF(0) has three main subunits: a, b and c.</text>
</comment>
<feature type="coiled-coil region" evidence="10">
    <location>
        <begin position="85"/>
        <end position="112"/>
    </location>
</feature>
<feature type="domain" description="ATP synthase F1 complex delta/epsilon subunit N-terminal" evidence="11">
    <location>
        <begin position="5"/>
        <end position="83"/>
    </location>
</feature>
<keyword evidence="8" id="KW-1003">Cell membrane</keyword>
<organism evidence="12 13">
    <name type="scientific">Microlunatus aurantiacus</name>
    <dbReference type="NCBI Taxonomy" id="446786"/>
    <lineage>
        <taxon>Bacteria</taxon>
        <taxon>Bacillati</taxon>
        <taxon>Actinomycetota</taxon>
        <taxon>Actinomycetes</taxon>
        <taxon>Propionibacteriales</taxon>
        <taxon>Propionibacteriaceae</taxon>
        <taxon>Microlunatus</taxon>
    </lineage>
</organism>
<dbReference type="Proteomes" id="UP001500051">
    <property type="component" value="Unassembled WGS sequence"/>
</dbReference>
<accession>A0ABP7E8B8</accession>
<keyword evidence="5 8" id="KW-0472">Membrane</keyword>
<dbReference type="NCBIfam" id="NF009977">
    <property type="entry name" value="PRK13442.1"/>
    <property type="match status" value="1"/>
</dbReference>
<dbReference type="PANTHER" id="PTHR13822:SF10">
    <property type="entry name" value="ATP SYNTHASE EPSILON CHAIN, CHLOROPLASTIC"/>
    <property type="match status" value="1"/>
</dbReference>
<evidence type="ECO:0000256" key="9">
    <source>
        <dbReference type="RuleBase" id="RU003656"/>
    </source>
</evidence>
<evidence type="ECO:0000256" key="7">
    <source>
        <dbReference type="ARBA" id="ARBA00023310"/>
    </source>
</evidence>
<keyword evidence="13" id="KW-1185">Reference proteome</keyword>
<evidence type="ECO:0000256" key="5">
    <source>
        <dbReference type="ARBA" id="ARBA00023136"/>
    </source>
</evidence>
<evidence type="ECO:0000313" key="12">
    <source>
        <dbReference type="EMBL" id="GAA3714905.1"/>
    </source>
</evidence>
<dbReference type="InterPro" id="IPR001469">
    <property type="entry name" value="ATP_synth_F1_dsu/esu"/>
</dbReference>
<dbReference type="Pfam" id="PF02823">
    <property type="entry name" value="ATP-synt_DE_N"/>
    <property type="match status" value="1"/>
</dbReference>
<protein>
    <recommendedName>
        <fullName evidence="8">ATP synthase epsilon chain</fullName>
    </recommendedName>
    <alternativeName>
        <fullName evidence="8">ATP synthase F1 sector epsilon subunit</fullName>
    </alternativeName>
    <alternativeName>
        <fullName evidence="8">F-ATPase epsilon subunit</fullName>
    </alternativeName>
</protein>
<proteinExistence type="inferred from homology"/>
<evidence type="ECO:0000256" key="6">
    <source>
        <dbReference type="ARBA" id="ARBA00023196"/>
    </source>
</evidence>
<name>A0ABP7E8B8_9ACTN</name>
<reference evidence="13" key="1">
    <citation type="journal article" date="2019" name="Int. J. Syst. Evol. Microbiol.">
        <title>The Global Catalogue of Microorganisms (GCM) 10K type strain sequencing project: providing services to taxonomists for standard genome sequencing and annotation.</title>
        <authorList>
            <consortium name="The Broad Institute Genomics Platform"/>
            <consortium name="The Broad Institute Genome Sequencing Center for Infectious Disease"/>
            <person name="Wu L."/>
            <person name="Ma J."/>
        </authorList>
    </citation>
    <scope>NUCLEOTIDE SEQUENCE [LARGE SCALE GENOMIC DNA]</scope>
    <source>
        <strain evidence="13">JCM 16548</strain>
    </source>
</reference>
<evidence type="ECO:0000256" key="1">
    <source>
        <dbReference type="ARBA" id="ARBA00004202"/>
    </source>
</evidence>
<comment type="caution">
    <text evidence="12">The sequence shown here is derived from an EMBL/GenBank/DDBJ whole genome shotgun (WGS) entry which is preliminary data.</text>
</comment>
<keyword evidence="4 8" id="KW-0406">Ion transport</keyword>
<dbReference type="PANTHER" id="PTHR13822">
    <property type="entry name" value="ATP SYNTHASE DELTA/EPSILON CHAIN"/>
    <property type="match status" value="1"/>
</dbReference>
<evidence type="ECO:0000256" key="4">
    <source>
        <dbReference type="ARBA" id="ARBA00023065"/>
    </source>
</evidence>
<dbReference type="InterPro" id="IPR020546">
    <property type="entry name" value="ATP_synth_F1_dsu/esu_N"/>
</dbReference>
<dbReference type="RefSeq" id="WP_344814006.1">
    <property type="nucleotide sequence ID" value="NZ_BAAAYX010000020.1"/>
</dbReference>
<keyword evidence="6 8" id="KW-0139">CF(1)</keyword>
<comment type="function">
    <text evidence="8">Produces ATP from ADP in the presence of a proton gradient across the membrane.</text>
</comment>
<dbReference type="InterPro" id="IPR036771">
    <property type="entry name" value="ATPsynth_dsu/esu_N"/>
</dbReference>
<dbReference type="EMBL" id="BAAAYX010000020">
    <property type="protein sequence ID" value="GAA3714905.1"/>
    <property type="molecule type" value="Genomic_DNA"/>
</dbReference>